<organism evidence="3 4">
    <name type="scientific">Luteibacter rhizovicinus</name>
    <dbReference type="NCBI Taxonomy" id="242606"/>
    <lineage>
        <taxon>Bacteria</taxon>
        <taxon>Pseudomonadati</taxon>
        <taxon>Pseudomonadota</taxon>
        <taxon>Gammaproteobacteria</taxon>
        <taxon>Lysobacterales</taxon>
        <taxon>Rhodanobacteraceae</taxon>
        <taxon>Luteibacter</taxon>
    </lineage>
</organism>
<dbReference type="InterPro" id="IPR010657">
    <property type="entry name" value="ImpA_N"/>
</dbReference>
<dbReference type="Pfam" id="PF06812">
    <property type="entry name" value="ImpA_N"/>
    <property type="match status" value="1"/>
</dbReference>
<feature type="region of interest" description="Disordered" evidence="1">
    <location>
        <begin position="251"/>
        <end position="285"/>
    </location>
</feature>
<keyword evidence="4" id="KW-1185">Reference proteome</keyword>
<feature type="compositionally biased region" description="Low complexity" evidence="1">
    <location>
        <begin position="266"/>
        <end position="282"/>
    </location>
</feature>
<dbReference type="AlphaFoldDB" id="A0A4R3YVI5"/>
<name>A0A4R3YVI5_9GAMM</name>
<feature type="domain" description="ImpA N-terminal" evidence="2">
    <location>
        <begin position="12"/>
        <end position="133"/>
    </location>
</feature>
<dbReference type="NCBIfam" id="TIGR03363">
    <property type="entry name" value="VI_chp_8"/>
    <property type="match status" value="1"/>
</dbReference>
<dbReference type="InterPro" id="IPR017740">
    <property type="entry name" value="TssA-like"/>
</dbReference>
<accession>A0A4R3YVI5</accession>
<dbReference type="OrthoDB" id="9771118at2"/>
<gene>
    <name evidence="3" type="ORF">EC912_102173</name>
</gene>
<dbReference type="PANTHER" id="PTHR37951">
    <property type="entry name" value="CYTOPLASMIC PROTEIN-RELATED"/>
    <property type="match status" value="1"/>
</dbReference>
<reference evidence="3 4" key="1">
    <citation type="submission" date="2019-03" db="EMBL/GenBank/DDBJ databases">
        <title>Above-ground endophytic microbial communities from plants in different locations in the United States.</title>
        <authorList>
            <person name="Frank C."/>
        </authorList>
    </citation>
    <scope>NUCLEOTIDE SEQUENCE [LARGE SCALE GENOMIC DNA]</scope>
    <source>
        <strain evidence="3 4">LP_13_YM</strain>
    </source>
</reference>
<proteinExistence type="predicted"/>
<dbReference type="Proteomes" id="UP000295645">
    <property type="component" value="Unassembled WGS sequence"/>
</dbReference>
<comment type="caution">
    <text evidence="3">The sequence shown here is derived from an EMBL/GenBank/DDBJ whole genome shotgun (WGS) entry which is preliminary data.</text>
</comment>
<evidence type="ECO:0000256" key="1">
    <source>
        <dbReference type="SAM" id="MobiDB-lite"/>
    </source>
</evidence>
<evidence type="ECO:0000259" key="2">
    <source>
        <dbReference type="Pfam" id="PF06812"/>
    </source>
</evidence>
<evidence type="ECO:0000313" key="3">
    <source>
        <dbReference type="EMBL" id="TCV95828.1"/>
    </source>
</evidence>
<dbReference type="PANTHER" id="PTHR37951:SF1">
    <property type="entry name" value="TYPE VI SECRETION SYSTEM COMPONENT TSSA1"/>
    <property type="match status" value="1"/>
</dbReference>
<protein>
    <submittedName>
        <fullName evidence="3">Type VI secretion system protein ImpA</fullName>
    </submittedName>
</protein>
<sequence>MMTEQLLSELLVPLADEAPTGDNLEYDPDFLALERAAEAKTERVTGDSVIAAEEPDWEKVEQRSLGLLERSRDLRVSVHLCAAWTRMHGLRGWADGLALIRGLLETFWDSVHPQLDAEDNDDPTSRVNAVVSLGDPLGLLGYFRVTPFVQSPRLGRFSLRDLRIANGTLKILPGDGTSAAPSLSEIEACCLDCSEEQFKVSVEAIRQALEHARAIDHILNEHLGTAAPDLRVLLDDLRELAKFVEPHWAARTSSGEATDDDAEVDGGAASTGQGAAANSSSGRIAGPQDVMRRIDDICAYYAANEPSSPVPLLLRRAQRLVGRNFMDLLKDLAPAGIDELQHISGVQAEEG</sequence>
<dbReference type="EMBL" id="SMCS01000002">
    <property type="protein sequence ID" value="TCV95828.1"/>
    <property type="molecule type" value="Genomic_DNA"/>
</dbReference>
<dbReference type="RefSeq" id="WP_132142065.1">
    <property type="nucleotide sequence ID" value="NZ_SMCS01000002.1"/>
</dbReference>
<evidence type="ECO:0000313" key="4">
    <source>
        <dbReference type="Proteomes" id="UP000295645"/>
    </source>
</evidence>